<reference evidence="2" key="1">
    <citation type="submission" date="2019-12" db="EMBL/GenBank/DDBJ databases">
        <title>Genome sequencing and annotation of Brassica cretica.</title>
        <authorList>
            <person name="Studholme D.J."/>
            <person name="Sarris P.F."/>
        </authorList>
    </citation>
    <scope>NUCLEOTIDE SEQUENCE</scope>
    <source>
        <strain evidence="2">PFS-102/07</strain>
        <tissue evidence="2">Leaf</tissue>
    </source>
</reference>
<feature type="compositionally biased region" description="Basic residues" evidence="1">
    <location>
        <begin position="77"/>
        <end position="87"/>
    </location>
</feature>
<gene>
    <name evidence="2" type="ORF">F2Q70_00012269</name>
</gene>
<dbReference type="AlphaFoldDB" id="A0A8S9MCJ9"/>
<evidence type="ECO:0000256" key="1">
    <source>
        <dbReference type="SAM" id="MobiDB-lite"/>
    </source>
</evidence>
<evidence type="ECO:0000313" key="2">
    <source>
        <dbReference type="EMBL" id="KAF2615439.1"/>
    </source>
</evidence>
<feature type="region of interest" description="Disordered" evidence="1">
    <location>
        <begin position="77"/>
        <end position="108"/>
    </location>
</feature>
<organism evidence="2">
    <name type="scientific">Brassica cretica</name>
    <name type="common">Mustard</name>
    <dbReference type="NCBI Taxonomy" id="69181"/>
    <lineage>
        <taxon>Eukaryota</taxon>
        <taxon>Viridiplantae</taxon>
        <taxon>Streptophyta</taxon>
        <taxon>Embryophyta</taxon>
        <taxon>Tracheophyta</taxon>
        <taxon>Spermatophyta</taxon>
        <taxon>Magnoliopsida</taxon>
        <taxon>eudicotyledons</taxon>
        <taxon>Gunneridae</taxon>
        <taxon>Pentapetalae</taxon>
        <taxon>rosids</taxon>
        <taxon>malvids</taxon>
        <taxon>Brassicales</taxon>
        <taxon>Brassicaceae</taxon>
        <taxon>Brassiceae</taxon>
        <taxon>Brassica</taxon>
    </lineage>
</organism>
<protein>
    <submittedName>
        <fullName evidence="2">Uncharacterized protein</fullName>
    </submittedName>
</protein>
<proteinExistence type="predicted"/>
<sequence>MVDLSICCSEHDVSRCFSEHGGTLLMSWRSWPEPVICIGILPLFLGSRETPSCPSWYLIKGRFPFILRQDKSLGLKARGRTQTRRQGPKPGGRNPEPGGRNPKPGGRNPEARRVVSFLHLLFLHGSLPCIDNFRSIYGGKSGSCSWLVWFSFVDGGSSLRFLIIEDKVVKVGGGLRRGGDFQGGGVIWMHELPGQICMNFTDWVLLSPPRFLLILCIVLPVKHFH</sequence>
<comment type="caution">
    <text evidence="2">The sequence shown here is derived from an EMBL/GenBank/DDBJ whole genome shotgun (WGS) entry which is preliminary data.</text>
</comment>
<name>A0A8S9MCJ9_BRACR</name>
<accession>A0A8S9MCJ9</accession>
<feature type="compositionally biased region" description="Low complexity" evidence="1">
    <location>
        <begin position="91"/>
        <end position="108"/>
    </location>
</feature>
<dbReference type="EMBL" id="QGKY02000089">
    <property type="protein sequence ID" value="KAF2615439.1"/>
    <property type="molecule type" value="Genomic_DNA"/>
</dbReference>